<dbReference type="HOGENOM" id="CLU_2755084_0_0_5"/>
<comment type="caution">
    <text evidence="1">The sequence shown here is derived from an EMBL/GenBank/DDBJ whole genome shotgun (WGS) entry which is preliminary data.</text>
</comment>
<gene>
    <name evidence="1" type="ORF">RGCCGE502_34401</name>
</gene>
<proteinExistence type="predicted"/>
<protein>
    <submittedName>
        <fullName evidence="1">Uncharacterized protein</fullName>
    </submittedName>
</protein>
<name>S3H5G4_9HYPH</name>
<geneLocation type="plasmid" evidence="1">
    <name>pRg502a</name>
</geneLocation>
<evidence type="ECO:0000313" key="1">
    <source>
        <dbReference type="EMBL" id="EPE93984.1"/>
    </source>
</evidence>
<accession>S3H5G4</accession>
<dbReference type="EMBL" id="AEYE02000038">
    <property type="protein sequence ID" value="EPE93984.1"/>
    <property type="molecule type" value="Genomic_DNA"/>
</dbReference>
<dbReference type="Proteomes" id="UP000014411">
    <property type="component" value="Unassembled WGS sequence"/>
</dbReference>
<keyword evidence="2" id="KW-1185">Reference proteome</keyword>
<keyword evidence="1" id="KW-0614">Plasmid</keyword>
<evidence type="ECO:0000313" key="2">
    <source>
        <dbReference type="Proteomes" id="UP000014411"/>
    </source>
</evidence>
<sequence length="70" mass="7780">MRGWKHTVARLPGAQWTTFATRFREILIEAKPIISLAVNEAIDCLFTDADEAASVQQQAPGDLLRRPACL</sequence>
<organism evidence="1 2">
    <name type="scientific">Rhizobium grahamii CCGE 502</name>
    <dbReference type="NCBI Taxonomy" id="990285"/>
    <lineage>
        <taxon>Bacteria</taxon>
        <taxon>Pseudomonadati</taxon>
        <taxon>Pseudomonadota</taxon>
        <taxon>Alphaproteobacteria</taxon>
        <taxon>Hyphomicrobiales</taxon>
        <taxon>Rhizobiaceae</taxon>
        <taxon>Rhizobium/Agrobacterium group</taxon>
        <taxon>Rhizobium</taxon>
    </lineage>
</organism>
<dbReference type="AlphaFoldDB" id="S3H5G4"/>
<reference evidence="1 2" key="1">
    <citation type="journal article" date="2012" name="J. Bacteriol.">
        <title>Genome sequence of Rhizobium grahamii CCGE502, a broad-host-range symbiont with low nodulation competitiveness in Phaseolus vulgaris.</title>
        <authorList>
            <person name="Althabegoiti M.J."/>
            <person name="Lozano L."/>
            <person name="Torres-Tejerizo G."/>
            <person name="Ormeno-Orrillo E."/>
            <person name="Rogel M.A."/>
            <person name="Gonzalez V."/>
            <person name="Martinez-Romero E."/>
        </authorList>
    </citation>
    <scope>NUCLEOTIDE SEQUENCE [LARGE SCALE GENOMIC DNA]</scope>
    <source>
        <strain evidence="1 2">CCGE 502</strain>
        <plasmid evidence="1">pRg502a</plasmid>
    </source>
</reference>